<sequence>MFKKLKKLRIILLGILVTGFISILSWLLVDSLTFKIPIFGFHNIIDGQVEKENYLDYTKTDLAKFLTHIVQGDYWVLDTNELYKYFLTKSQPIPPEHIGQKPIIITFDDGYKSMRQYVLPLLEELETEPKAGETVKVVLFLNPNSVKRAEKGASDKYMNCQDIRDGFTKGYFDIQGHGYSHRILPKLNEKELIFELSGGKEILKGCLSGVENTDKIATHLAYAYNKSNGRVREYTARYYLSGYLYNNRTLKLGWWTNPYRIPRLRAFRSDPPEKLIRLAQTASEIR</sequence>
<organism evidence="5 6">
    <name type="scientific">Limnofasciculus baicalensis BBK-W-15</name>
    <dbReference type="NCBI Taxonomy" id="2699891"/>
    <lineage>
        <taxon>Bacteria</taxon>
        <taxon>Bacillati</taxon>
        <taxon>Cyanobacteriota</taxon>
        <taxon>Cyanophyceae</taxon>
        <taxon>Coleofasciculales</taxon>
        <taxon>Coleofasciculaceae</taxon>
        <taxon>Limnofasciculus</taxon>
        <taxon>Limnofasciculus baicalensis</taxon>
    </lineage>
</organism>
<dbReference type="AlphaFoldDB" id="A0AAE3GVR5"/>
<keyword evidence="3" id="KW-0472">Membrane</keyword>
<protein>
    <submittedName>
        <fullName evidence="5">Polysaccharide deacetylase family protein</fullName>
    </submittedName>
</protein>
<dbReference type="GO" id="GO:0016810">
    <property type="term" value="F:hydrolase activity, acting on carbon-nitrogen (but not peptide) bonds"/>
    <property type="evidence" value="ECO:0007669"/>
    <property type="project" value="InterPro"/>
</dbReference>
<evidence type="ECO:0000256" key="3">
    <source>
        <dbReference type="SAM" id="Phobius"/>
    </source>
</evidence>
<dbReference type="EMBL" id="JAMZMM010000320">
    <property type="protein sequence ID" value="MCP2731374.1"/>
    <property type="molecule type" value="Genomic_DNA"/>
</dbReference>
<dbReference type="SUPFAM" id="SSF88713">
    <property type="entry name" value="Glycoside hydrolase/deacetylase"/>
    <property type="match status" value="1"/>
</dbReference>
<dbReference type="PANTHER" id="PTHR34216:SF3">
    <property type="entry name" value="POLY-BETA-1,6-N-ACETYL-D-GLUCOSAMINE N-DEACETYLASE"/>
    <property type="match status" value="1"/>
</dbReference>
<keyword evidence="6" id="KW-1185">Reference proteome</keyword>
<dbReference type="Pfam" id="PF01522">
    <property type="entry name" value="Polysacc_deac_1"/>
    <property type="match status" value="1"/>
</dbReference>
<dbReference type="Gene3D" id="3.20.20.370">
    <property type="entry name" value="Glycoside hydrolase/deacetylase"/>
    <property type="match status" value="1"/>
</dbReference>
<evidence type="ECO:0000256" key="1">
    <source>
        <dbReference type="ARBA" id="ARBA00004613"/>
    </source>
</evidence>
<dbReference type="InterPro" id="IPR011330">
    <property type="entry name" value="Glyco_hydro/deAcase_b/a-brl"/>
</dbReference>
<gene>
    <name evidence="5" type="ORF">NJ959_23390</name>
</gene>
<comment type="caution">
    <text evidence="5">The sequence shown here is derived from an EMBL/GenBank/DDBJ whole genome shotgun (WGS) entry which is preliminary data.</text>
</comment>
<keyword evidence="3" id="KW-0812">Transmembrane</keyword>
<evidence type="ECO:0000259" key="4">
    <source>
        <dbReference type="PROSITE" id="PS51677"/>
    </source>
</evidence>
<feature type="domain" description="NodB homology" evidence="4">
    <location>
        <begin position="101"/>
        <end position="286"/>
    </location>
</feature>
<reference evidence="5" key="1">
    <citation type="submission" date="2022-06" db="EMBL/GenBank/DDBJ databases">
        <title>New cyanobacteria of genus Symplocastrum in benthos of Lake Baikal.</title>
        <authorList>
            <person name="Sorokovikova E."/>
            <person name="Tikhonova I."/>
            <person name="Krasnopeev A."/>
            <person name="Evseev P."/>
            <person name="Gladkikh A."/>
            <person name="Belykh O."/>
        </authorList>
    </citation>
    <scope>NUCLEOTIDE SEQUENCE</scope>
    <source>
        <strain evidence="5">BBK-W-15</strain>
    </source>
</reference>
<dbReference type="InterPro" id="IPR002509">
    <property type="entry name" value="NODB_dom"/>
</dbReference>
<dbReference type="Proteomes" id="UP001204953">
    <property type="component" value="Unassembled WGS sequence"/>
</dbReference>
<dbReference type="GO" id="GO:0005975">
    <property type="term" value="P:carbohydrate metabolic process"/>
    <property type="evidence" value="ECO:0007669"/>
    <property type="project" value="InterPro"/>
</dbReference>
<dbReference type="GO" id="GO:0005576">
    <property type="term" value="C:extracellular region"/>
    <property type="evidence" value="ECO:0007669"/>
    <property type="project" value="UniProtKB-SubCell"/>
</dbReference>
<evidence type="ECO:0000313" key="6">
    <source>
        <dbReference type="Proteomes" id="UP001204953"/>
    </source>
</evidence>
<dbReference type="RefSeq" id="WP_254014113.1">
    <property type="nucleotide sequence ID" value="NZ_JAMZMM010000320.1"/>
</dbReference>
<keyword evidence="2" id="KW-0732">Signal</keyword>
<dbReference type="PANTHER" id="PTHR34216">
    <property type="match status" value="1"/>
</dbReference>
<proteinExistence type="predicted"/>
<evidence type="ECO:0000256" key="2">
    <source>
        <dbReference type="ARBA" id="ARBA00022729"/>
    </source>
</evidence>
<dbReference type="PROSITE" id="PS51677">
    <property type="entry name" value="NODB"/>
    <property type="match status" value="1"/>
</dbReference>
<evidence type="ECO:0000313" key="5">
    <source>
        <dbReference type="EMBL" id="MCP2731374.1"/>
    </source>
</evidence>
<keyword evidence="3" id="KW-1133">Transmembrane helix</keyword>
<comment type="subcellular location">
    <subcellularLocation>
        <location evidence="1">Secreted</location>
    </subcellularLocation>
</comment>
<name>A0AAE3GVR5_9CYAN</name>
<feature type="transmembrane region" description="Helical" evidence="3">
    <location>
        <begin position="12"/>
        <end position="29"/>
    </location>
</feature>
<dbReference type="CDD" id="cd10918">
    <property type="entry name" value="CE4_NodB_like_5s_6s"/>
    <property type="match status" value="1"/>
</dbReference>
<accession>A0AAE3GVR5</accession>
<dbReference type="InterPro" id="IPR051398">
    <property type="entry name" value="Polysacch_Deacetylase"/>
</dbReference>